<dbReference type="EMBL" id="DS694764">
    <property type="protein sequence ID" value="EEC04940.1"/>
    <property type="molecule type" value="Genomic_DNA"/>
</dbReference>
<dbReference type="EnsemblMetazoa" id="ISCW003797-RA">
    <property type="protein sequence ID" value="ISCW003797-PA"/>
    <property type="gene ID" value="ISCW003797"/>
</dbReference>
<dbReference type="VEuPathDB" id="VectorBase:ISCI003797"/>
<dbReference type="OrthoDB" id="10067100at2759"/>
<feature type="chain" id="PRO_5014567989" description="Reverse transcriptase" evidence="2">
    <location>
        <begin position="16"/>
        <end position="395"/>
    </location>
</feature>
<dbReference type="VEuPathDB" id="VectorBase:ISCP_005150"/>
<dbReference type="PANTHER" id="PTHR19446">
    <property type="entry name" value="REVERSE TRANSCRIPTASES"/>
    <property type="match status" value="1"/>
</dbReference>
<reference evidence="3 5" key="1">
    <citation type="submission" date="2008-03" db="EMBL/GenBank/DDBJ databases">
        <title>Annotation of Ixodes scapularis.</title>
        <authorList>
            <consortium name="Ixodes scapularis Genome Project Consortium"/>
            <person name="Caler E."/>
            <person name="Hannick L.I."/>
            <person name="Bidwell S."/>
            <person name="Joardar V."/>
            <person name="Thiagarajan M."/>
            <person name="Amedeo P."/>
            <person name="Galinsky K.J."/>
            <person name="Schobel S."/>
            <person name="Inman J."/>
            <person name="Hostetler J."/>
            <person name="Miller J."/>
            <person name="Hammond M."/>
            <person name="Megy K."/>
            <person name="Lawson D."/>
            <person name="Kodira C."/>
            <person name="Sutton G."/>
            <person name="Meyer J."/>
            <person name="Hill C.A."/>
            <person name="Birren B."/>
            <person name="Nene V."/>
            <person name="Collins F."/>
            <person name="Alarcon-Chaidez F."/>
            <person name="Wikel S."/>
            <person name="Strausberg R."/>
        </authorList>
    </citation>
    <scope>NUCLEOTIDE SEQUENCE [LARGE SCALE GENOMIC DNA]</scope>
    <source>
        <strain evidence="5">Wikel</strain>
        <strain evidence="3">Wikel colony</strain>
    </source>
</reference>
<proteinExistence type="predicted"/>
<dbReference type="Proteomes" id="UP000001555">
    <property type="component" value="Unassembled WGS sequence"/>
</dbReference>
<dbReference type="EMBL" id="ABJB010274485">
    <property type="status" value="NOT_ANNOTATED_CDS"/>
    <property type="molecule type" value="Genomic_DNA"/>
</dbReference>
<dbReference type="VEuPathDB" id="VectorBase:ISCP_019496"/>
<feature type="compositionally biased region" description="Polar residues" evidence="1">
    <location>
        <begin position="355"/>
        <end position="370"/>
    </location>
</feature>
<keyword evidence="2" id="KW-0732">Signal</keyword>
<evidence type="ECO:0000256" key="2">
    <source>
        <dbReference type="SAM" id="SignalP"/>
    </source>
</evidence>
<dbReference type="VEuPathDB" id="VectorBase:ISCP_016793"/>
<feature type="signal peptide" evidence="2">
    <location>
        <begin position="1"/>
        <end position="15"/>
    </location>
</feature>
<protein>
    <recommendedName>
        <fullName evidence="6">Reverse transcriptase</fullName>
    </recommendedName>
</protein>
<gene>
    <name evidence="3" type="ORF">IscW_ISCW003797</name>
</gene>
<evidence type="ECO:0000313" key="3">
    <source>
        <dbReference type="EMBL" id="EEC04940.1"/>
    </source>
</evidence>
<accession>B7PEB8</accession>
<evidence type="ECO:0008006" key="6">
    <source>
        <dbReference type="Google" id="ProtNLM"/>
    </source>
</evidence>
<organism>
    <name type="scientific">Ixodes scapularis</name>
    <name type="common">Black-legged tick</name>
    <name type="synonym">Deer tick</name>
    <dbReference type="NCBI Taxonomy" id="6945"/>
    <lineage>
        <taxon>Eukaryota</taxon>
        <taxon>Metazoa</taxon>
        <taxon>Ecdysozoa</taxon>
        <taxon>Arthropoda</taxon>
        <taxon>Chelicerata</taxon>
        <taxon>Arachnida</taxon>
        <taxon>Acari</taxon>
        <taxon>Parasitiformes</taxon>
        <taxon>Ixodida</taxon>
        <taxon>Ixodoidea</taxon>
        <taxon>Ixodidae</taxon>
        <taxon>Ixodinae</taxon>
        <taxon>Ixodes</taxon>
    </lineage>
</organism>
<dbReference type="HOGENOM" id="CLU_698852_0_0_1"/>
<feature type="compositionally biased region" description="Basic and acidic residues" evidence="1">
    <location>
        <begin position="302"/>
        <end position="315"/>
    </location>
</feature>
<feature type="region of interest" description="Disordered" evidence="1">
    <location>
        <begin position="302"/>
        <end position="375"/>
    </location>
</feature>
<dbReference type="InParanoid" id="B7PEB8"/>
<evidence type="ECO:0000313" key="5">
    <source>
        <dbReference type="Proteomes" id="UP000001555"/>
    </source>
</evidence>
<reference evidence="4" key="2">
    <citation type="submission" date="2020-05" db="UniProtKB">
        <authorList>
            <consortium name="EnsemblMetazoa"/>
        </authorList>
    </citation>
    <scope>IDENTIFICATION</scope>
    <source>
        <strain evidence="4">wikel</strain>
    </source>
</reference>
<dbReference type="PaxDb" id="6945-B7PEB8"/>
<keyword evidence="5" id="KW-1185">Reference proteome</keyword>
<sequence>MVGVIRSLRLILTAAWDTTLQQKPSQSKLMECVASDPTSSHFMRSGRHTRFAEWRFAYRARLNLLPLNDARPWAAAADQRCRACGYQHETLPHVLYHCMVQSRALTNRHDKVVSRVKAAATGRFTITHENRPIGDTSLRPDLVLAQGEDDLITDICCPFENRRAALEEARQHKIRKYEPVRQFLLRRFQKVVVEAALCLAAFTKDEVAVRLRRCENTAPGGDRLTYHHWRTVDTEGSFRAAVFNYCLRHRRVLARWRASRTVLIYKKGEKRAPTNWRPISFGSTIAKLYAVCLASRLQGGTDERVTRLEPPREPDPVELSSDTVSPEPPRDPTSGEPEGFLPTAGPAPDEGDANITLSGSIGDANNPTTDESQRDCHCWTHREFSQRTAMQPSAY</sequence>
<name>B7PEB8_IXOSC</name>
<evidence type="ECO:0000256" key="1">
    <source>
        <dbReference type="SAM" id="MobiDB-lite"/>
    </source>
</evidence>
<evidence type="ECO:0000313" key="4">
    <source>
        <dbReference type="EnsemblMetazoa" id="ISCW003797-PA"/>
    </source>
</evidence>
<dbReference type="AlphaFoldDB" id="B7PEB8"/>
<dbReference type="VEuPathDB" id="VectorBase:ISCW003797"/>